<keyword evidence="6 12" id="KW-0418">Kinase</keyword>
<comment type="catalytic activity">
    <reaction evidence="1">
        <text>ATP + protein L-histidine = ADP + protein N-phospho-L-histidine.</text>
        <dbReference type="EC" id="2.7.13.3"/>
    </reaction>
</comment>
<feature type="transmembrane region" description="Helical" evidence="10">
    <location>
        <begin position="64"/>
        <end position="93"/>
    </location>
</feature>
<dbReference type="Gene3D" id="3.30.565.10">
    <property type="entry name" value="Histidine kinase-like ATPase, C-terminal domain"/>
    <property type="match status" value="1"/>
</dbReference>
<organism evidence="12 13">
    <name type="scientific">Paenibacillus eucommiae</name>
    <dbReference type="NCBI Taxonomy" id="1355755"/>
    <lineage>
        <taxon>Bacteria</taxon>
        <taxon>Bacillati</taxon>
        <taxon>Bacillota</taxon>
        <taxon>Bacilli</taxon>
        <taxon>Bacillales</taxon>
        <taxon>Paenibacillaceae</taxon>
        <taxon>Paenibacillus</taxon>
    </lineage>
</organism>
<dbReference type="InterPro" id="IPR011712">
    <property type="entry name" value="Sig_transdc_His_kin_sub3_dim/P"/>
</dbReference>
<feature type="transmembrane region" description="Helical" evidence="10">
    <location>
        <begin position="105"/>
        <end position="123"/>
    </location>
</feature>
<keyword evidence="9" id="KW-0175">Coiled coil</keyword>
<dbReference type="PANTHER" id="PTHR24421">
    <property type="entry name" value="NITRATE/NITRITE SENSOR PROTEIN NARX-RELATED"/>
    <property type="match status" value="1"/>
</dbReference>
<comment type="caution">
    <text evidence="12">The sequence shown here is derived from an EMBL/GenBank/DDBJ whole genome shotgun (WGS) entry which is preliminary data.</text>
</comment>
<dbReference type="CDD" id="cd16917">
    <property type="entry name" value="HATPase_UhpB-NarQ-NarX-like"/>
    <property type="match status" value="1"/>
</dbReference>
<dbReference type="GO" id="GO:0016301">
    <property type="term" value="F:kinase activity"/>
    <property type="evidence" value="ECO:0007669"/>
    <property type="project" value="UniProtKB-KW"/>
</dbReference>
<feature type="domain" description="Signal transduction histidine kinase subgroup 3 dimerisation and phosphoacceptor" evidence="11">
    <location>
        <begin position="184"/>
        <end position="250"/>
    </location>
</feature>
<keyword evidence="3" id="KW-0597">Phosphoprotein</keyword>
<evidence type="ECO:0000256" key="8">
    <source>
        <dbReference type="ARBA" id="ARBA00023012"/>
    </source>
</evidence>
<dbReference type="RefSeq" id="WP_209977317.1">
    <property type="nucleotide sequence ID" value="NZ_JAGGLB010000035.1"/>
</dbReference>
<dbReference type="EC" id="2.7.13.3" evidence="2"/>
<evidence type="ECO:0000256" key="7">
    <source>
        <dbReference type="ARBA" id="ARBA00022840"/>
    </source>
</evidence>
<evidence type="ECO:0000259" key="11">
    <source>
        <dbReference type="Pfam" id="PF07730"/>
    </source>
</evidence>
<keyword evidence="13" id="KW-1185">Reference proteome</keyword>
<feature type="transmembrane region" description="Helical" evidence="10">
    <location>
        <begin position="9"/>
        <end position="26"/>
    </location>
</feature>
<reference evidence="12 13" key="1">
    <citation type="submission" date="2021-03" db="EMBL/GenBank/DDBJ databases">
        <title>Genomic Encyclopedia of Type Strains, Phase IV (KMG-IV): sequencing the most valuable type-strain genomes for metagenomic binning, comparative biology and taxonomic classification.</title>
        <authorList>
            <person name="Goeker M."/>
        </authorList>
    </citation>
    <scope>NUCLEOTIDE SEQUENCE [LARGE SCALE GENOMIC DNA]</scope>
    <source>
        <strain evidence="12 13">DSM 26048</strain>
    </source>
</reference>
<sequence>MDEHLHRRMTFFLTLFVLGGTVILLLHTPNFSLALCLLSCSYAILVLLRDYFLKLDLRRMPGTLFIILQLILSIVLSVWSESFFAQIYLLILIGEFTFYHSRTHSIIFTIVSYITILIGVMSYRQFPNFEEIYLLFPRVIDYFAIFGMSLLARIAFQQKNQLALDHEQLQIASRELEQKVKLEERTRISRDIHDSVGHTLTSALTGLQTAAHAIRKNNHTVALDMIVRTEDNIRNGLNDVRTSVHLLRENSSGIPFITELMGLIHETKKQTGVDITYEIDTALPDLPPLMELAIYRALQEGLTNGMKHGASTHFRFSLTCRAGIISFTLTDNGRPPGPIVFGFGLNAMKERLEQVGGALVIFAGDGDRGVTLDITIPFADGK</sequence>
<dbReference type="Proteomes" id="UP001519287">
    <property type="component" value="Unassembled WGS sequence"/>
</dbReference>
<accession>A0ABS4J6R8</accession>
<dbReference type="EMBL" id="JAGGLB010000035">
    <property type="protein sequence ID" value="MBP1995523.1"/>
    <property type="molecule type" value="Genomic_DNA"/>
</dbReference>
<feature type="coiled-coil region" evidence="9">
    <location>
        <begin position="159"/>
        <end position="186"/>
    </location>
</feature>
<dbReference type="Pfam" id="PF07730">
    <property type="entry name" value="HisKA_3"/>
    <property type="match status" value="1"/>
</dbReference>
<keyword evidence="10" id="KW-0472">Membrane</keyword>
<keyword evidence="7" id="KW-0067">ATP-binding</keyword>
<feature type="transmembrane region" description="Helical" evidence="10">
    <location>
        <begin position="135"/>
        <end position="156"/>
    </location>
</feature>
<evidence type="ECO:0000256" key="1">
    <source>
        <dbReference type="ARBA" id="ARBA00000085"/>
    </source>
</evidence>
<name>A0ABS4J6R8_9BACL</name>
<evidence type="ECO:0000313" key="13">
    <source>
        <dbReference type="Proteomes" id="UP001519287"/>
    </source>
</evidence>
<keyword evidence="4" id="KW-0808">Transferase</keyword>
<dbReference type="InterPro" id="IPR050482">
    <property type="entry name" value="Sensor_HK_TwoCompSys"/>
</dbReference>
<gene>
    <name evidence="12" type="ORF">J2Z66_007165</name>
</gene>
<keyword evidence="8" id="KW-0902">Two-component regulatory system</keyword>
<evidence type="ECO:0000313" key="12">
    <source>
        <dbReference type="EMBL" id="MBP1995523.1"/>
    </source>
</evidence>
<keyword evidence="10" id="KW-0812">Transmembrane</keyword>
<keyword evidence="10" id="KW-1133">Transmembrane helix</keyword>
<evidence type="ECO:0000256" key="4">
    <source>
        <dbReference type="ARBA" id="ARBA00022679"/>
    </source>
</evidence>
<evidence type="ECO:0000256" key="3">
    <source>
        <dbReference type="ARBA" id="ARBA00022553"/>
    </source>
</evidence>
<dbReference type="PANTHER" id="PTHR24421:SF10">
    <property type="entry name" value="NITRATE_NITRITE SENSOR PROTEIN NARQ"/>
    <property type="match status" value="1"/>
</dbReference>
<dbReference type="InterPro" id="IPR036890">
    <property type="entry name" value="HATPase_C_sf"/>
</dbReference>
<evidence type="ECO:0000256" key="2">
    <source>
        <dbReference type="ARBA" id="ARBA00012438"/>
    </source>
</evidence>
<keyword evidence="5" id="KW-0547">Nucleotide-binding</keyword>
<protein>
    <recommendedName>
        <fullName evidence="2">histidine kinase</fullName>
        <ecNumber evidence="2">2.7.13.3</ecNumber>
    </recommendedName>
</protein>
<proteinExistence type="predicted"/>
<evidence type="ECO:0000256" key="9">
    <source>
        <dbReference type="SAM" id="Coils"/>
    </source>
</evidence>
<feature type="transmembrane region" description="Helical" evidence="10">
    <location>
        <begin position="32"/>
        <end position="52"/>
    </location>
</feature>
<evidence type="ECO:0000256" key="6">
    <source>
        <dbReference type="ARBA" id="ARBA00022777"/>
    </source>
</evidence>
<evidence type="ECO:0000256" key="5">
    <source>
        <dbReference type="ARBA" id="ARBA00022741"/>
    </source>
</evidence>
<dbReference type="Gene3D" id="1.20.5.1930">
    <property type="match status" value="1"/>
</dbReference>
<evidence type="ECO:0000256" key="10">
    <source>
        <dbReference type="SAM" id="Phobius"/>
    </source>
</evidence>
<dbReference type="SUPFAM" id="SSF55874">
    <property type="entry name" value="ATPase domain of HSP90 chaperone/DNA topoisomerase II/histidine kinase"/>
    <property type="match status" value="1"/>
</dbReference>